<comment type="subcellular location">
    <subcellularLocation>
        <location evidence="9">Cell inner membrane</location>
        <topology evidence="9">Multi-pass membrane protein</topology>
    </subcellularLocation>
    <subcellularLocation>
        <location evidence="1">Cell membrane</location>
        <topology evidence="1">Multi-pass membrane protein</topology>
    </subcellularLocation>
</comment>
<evidence type="ECO:0000256" key="1">
    <source>
        <dbReference type="ARBA" id="ARBA00004651"/>
    </source>
</evidence>
<evidence type="ECO:0000256" key="10">
    <source>
        <dbReference type="SAM" id="Coils"/>
    </source>
</evidence>
<evidence type="ECO:0000256" key="2">
    <source>
        <dbReference type="ARBA" id="ARBA00007069"/>
    </source>
</evidence>
<feature type="transmembrane region" description="Helical" evidence="9">
    <location>
        <begin position="315"/>
        <end position="339"/>
    </location>
</feature>
<dbReference type="Gene3D" id="1.10.3720.10">
    <property type="entry name" value="MetI-like"/>
    <property type="match status" value="1"/>
</dbReference>
<reference evidence="12 13" key="1">
    <citation type="submission" date="2018-05" db="EMBL/GenBank/DDBJ databases">
        <title>Salinimonas sp. HMF8227 Genome sequencing and assembly.</title>
        <authorList>
            <person name="Kang H."/>
            <person name="Kang J."/>
            <person name="Cha I."/>
            <person name="Kim H."/>
            <person name="Joh K."/>
        </authorList>
    </citation>
    <scope>NUCLEOTIDE SEQUENCE [LARGE SCALE GENOMIC DNA]</scope>
    <source>
        <strain evidence="12 13">HMF8227</strain>
    </source>
</reference>
<evidence type="ECO:0000256" key="6">
    <source>
        <dbReference type="ARBA" id="ARBA00022692"/>
    </source>
</evidence>
<proteinExistence type="inferred from homology"/>
<keyword evidence="8 9" id="KW-0472">Membrane</keyword>
<protein>
    <recommendedName>
        <fullName evidence="3 9">Phosphate transport system permease protein PstA</fullName>
    </recommendedName>
</protein>
<gene>
    <name evidence="12" type="ORF">HMF8227_00776</name>
</gene>
<evidence type="ECO:0000256" key="7">
    <source>
        <dbReference type="ARBA" id="ARBA00022989"/>
    </source>
</evidence>
<dbReference type="PANTHER" id="PTHR43470:SF6">
    <property type="entry name" value="PHOSPHATE TRANSPORT SYSTEM PERMEASE PROTEIN PSTA"/>
    <property type="match status" value="1"/>
</dbReference>
<evidence type="ECO:0000313" key="13">
    <source>
        <dbReference type="Proteomes" id="UP000245728"/>
    </source>
</evidence>
<feature type="transmembrane region" description="Helical" evidence="9">
    <location>
        <begin position="269"/>
        <end position="295"/>
    </location>
</feature>
<feature type="transmembrane region" description="Helical" evidence="9">
    <location>
        <begin position="402"/>
        <end position="424"/>
    </location>
</feature>
<name>A0A2S2E173_9ALTE</name>
<keyword evidence="4" id="KW-0813">Transport</keyword>
<evidence type="ECO:0000256" key="9">
    <source>
        <dbReference type="RuleBase" id="RU363043"/>
    </source>
</evidence>
<dbReference type="InterPro" id="IPR005672">
    <property type="entry name" value="Phosphate_PstA"/>
</dbReference>
<dbReference type="KEGG" id="salh:HMF8227_00776"/>
<sequence>MGILNRQKNDLPLMLSGVPAALLLMVILLIAGVILAYGVSYFWPQPLYEVRYEQGGTTQSVFAKVQSRDYRSSEEHSHWVMSGALLEQFGAQQYIVESRRIIDARRPPELTDILLRNGNRLYAKLLAGYQGPQRLSVEQLPELLNKVSARVRQVEDLKQDQLGPIHQQLAQMERRGVAQEAPARQKLAQRFAELQEQIQRKERALAEFRLSLMGADGREFSLPLASVDDYWLLNRLDVLDKFQVFLTRLWHFVSEGPKSSNDTGGVFPALFGTVVMVLLMTVLVTPLGVIAALYLSEYAPDNGLTSLIRIGVNNLAGVPSIVYGVFGLGFWVYIVGGQIDEWLFSDHLPAPTFGAPGLFWASLTMAMLTLPVVIVATEEGLRRVPKSLRHGSFALGATKFETIWNTVLPMASPGIMTGMILAIARGAGEVAPLLLVGAVKFAPSLPVDGEFPYLHLDRQFMHLGVLIYDGAFHSNHFAQSGSMMFATCLLLLLIVVVLNVAAILVRARLRARYQALIR</sequence>
<dbReference type="GO" id="GO:0035435">
    <property type="term" value="P:phosphate ion transmembrane transport"/>
    <property type="evidence" value="ECO:0007669"/>
    <property type="project" value="InterPro"/>
</dbReference>
<dbReference type="Pfam" id="PF00528">
    <property type="entry name" value="BPD_transp_1"/>
    <property type="match status" value="1"/>
</dbReference>
<dbReference type="AlphaFoldDB" id="A0A2S2E173"/>
<dbReference type="EMBL" id="CP029347">
    <property type="protein sequence ID" value="AWL11272.1"/>
    <property type="molecule type" value="Genomic_DNA"/>
</dbReference>
<dbReference type="CDD" id="cd06261">
    <property type="entry name" value="TM_PBP2"/>
    <property type="match status" value="1"/>
</dbReference>
<evidence type="ECO:0000256" key="4">
    <source>
        <dbReference type="ARBA" id="ARBA00022448"/>
    </source>
</evidence>
<dbReference type="GO" id="GO:0005315">
    <property type="term" value="F:phosphate transmembrane transporter activity"/>
    <property type="evidence" value="ECO:0007669"/>
    <property type="project" value="InterPro"/>
</dbReference>
<dbReference type="InterPro" id="IPR000515">
    <property type="entry name" value="MetI-like"/>
</dbReference>
<dbReference type="Proteomes" id="UP000245728">
    <property type="component" value="Chromosome"/>
</dbReference>
<dbReference type="InterPro" id="IPR035906">
    <property type="entry name" value="MetI-like_sf"/>
</dbReference>
<accession>A0A2S2E173</accession>
<evidence type="ECO:0000313" key="12">
    <source>
        <dbReference type="EMBL" id="AWL11272.1"/>
    </source>
</evidence>
<keyword evidence="6 9" id="KW-0812">Transmembrane</keyword>
<dbReference type="GO" id="GO:0005886">
    <property type="term" value="C:plasma membrane"/>
    <property type="evidence" value="ECO:0007669"/>
    <property type="project" value="UniProtKB-SubCell"/>
</dbReference>
<evidence type="ECO:0000256" key="5">
    <source>
        <dbReference type="ARBA" id="ARBA00022475"/>
    </source>
</evidence>
<dbReference type="RefSeq" id="WP_109338933.1">
    <property type="nucleotide sequence ID" value="NZ_CP029347.1"/>
</dbReference>
<feature type="transmembrane region" description="Helical" evidence="9">
    <location>
        <begin position="21"/>
        <end position="43"/>
    </location>
</feature>
<feature type="transmembrane region" description="Helical" evidence="9">
    <location>
        <begin position="483"/>
        <end position="505"/>
    </location>
</feature>
<keyword evidence="10" id="KW-0175">Coiled coil</keyword>
<evidence type="ECO:0000256" key="3">
    <source>
        <dbReference type="ARBA" id="ARBA00016864"/>
    </source>
</evidence>
<feature type="domain" description="ABC transmembrane type-1" evidence="11">
    <location>
        <begin position="270"/>
        <end position="502"/>
    </location>
</feature>
<dbReference type="PROSITE" id="PS50928">
    <property type="entry name" value="ABC_TM1"/>
    <property type="match status" value="1"/>
</dbReference>
<dbReference type="PANTHER" id="PTHR43470">
    <property type="entry name" value="PHOSPHATE TRANSPORT SYSTEM PERMEASE PROTEIN PSTA-RELATED"/>
    <property type="match status" value="1"/>
</dbReference>
<keyword evidence="5 9" id="KW-1003">Cell membrane</keyword>
<feature type="transmembrane region" description="Helical" evidence="9">
    <location>
        <begin position="359"/>
        <end position="381"/>
    </location>
</feature>
<keyword evidence="13" id="KW-1185">Reference proteome</keyword>
<feature type="coiled-coil region" evidence="10">
    <location>
        <begin position="184"/>
        <end position="211"/>
    </location>
</feature>
<evidence type="ECO:0000256" key="8">
    <source>
        <dbReference type="ARBA" id="ARBA00023136"/>
    </source>
</evidence>
<evidence type="ECO:0000259" key="11">
    <source>
        <dbReference type="PROSITE" id="PS50928"/>
    </source>
</evidence>
<comment type="similarity">
    <text evidence="2 9">Belongs to the binding-protein-dependent transport system permease family. CysTW subfamily.</text>
</comment>
<dbReference type="SUPFAM" id="SSF161098">
    <property type="entry name" value="MetI-like"/>
    <property type="match status" value="1"/>
</dbReference>
<organism evidence="12 13">
    <name type="scientific">Saliniradius amylolyticus</name>
    <dbReference type="NCBI Taxonomy" id="2183582"/>
    <lineage>
        <taxon>Bacteria</taxon>
        <taxon>Pseudomonadati</taxon>
        <taxon>Pseudomonadota</taxon>
        <taxon>Gammaproteobacteria</taxon>
        <taxon>Alteromonadales</taxon>
        <taxon>Alteromonadaceae</taxon>
        <taxon>Saliniradius</taxon>
    </lineage>
</organism>
<dbReference type="OrthoDB" id="9807065at2"/>
<dbReference type="NCBIfam" id="TIGR00974">
    <property type="entry name" value="3a0107s02c"/>
    <property type="match status" value="1"/>
</dbReference>
<keyword evidence="7 9" id="KW-1133">Transmembrane helix</keyword>